<dbReference type="InterPro" id="IPR041616">
    <property type="entry name" value="PheRS_beta_core"/>
</dbReference>
<dbReference type="Gene3D" id="3.50.40.10">
    <property type="entry name" value="Phenylalanyl-trna Synthetase, Chain B, domain 3"/>
    <property type="match status" value="1"/>
</dbReference>
<evidence type="ECO:0000256" key="15">
    <source>
        <dbReference type="HAMAP-Rule" id="MF_00283"/>
    </source>
</evidence>
<dbReference type="SUPFAM" id="SSF46955">
    <property type="entry name" value="Putative DNA-binding domain"/>
    <property type="match status" value="1"/>
</dbReference>
<evidence type="ECO:0000256" key="16">
    <source>
        <dbReference type="PROSITE-ProRule" id="PRU00209"/>
    </source>
</evidence>
<feature type="domain" description="TRNA-binding" evidence="17">
    <location>
        <begin position="39"/>
        <end position="148"/>
    </location>
</feature>
<dbReference type="InterPro" id="IPR002547">
    <property type="entry name" value="tRNA-bd_dom"/>
</dbReference>
<dbReference type="PROSITE" id="PS51483">
    <property type="entry name" value="B5"/>
    <property type="match status" value="1"/>
</dbReference>
<comment type="catalytic activity">
    <reaction evidence="14 15">
        <text>tRNA(Phe) + L-phenylalanine + ATP = L-phenylalanyl-tRNA(Phe) + AMP + diphosphate + H(+)</text>
        <dbReference type="Rhea" id="RHEA:19413"/>
        <dbReference type="Rhea" id="RHEA-COMP:9668"/>
        <dbReference type="Rhea" id="RHEA-COMP:9699"/>
        <dbReference type="ChEBI" id="CHEBI:15378"/>
        <dbReference type="ChEBI" id="CHEBI:30616"/>
        <dbReference type="ChEBI" id="CHEBI:33019"/>
        <dbReference type="ChEBI" id="CHEBI:58095"/>
        <dbReference type="ChEBI" id="CHEBI:78442"/>
        <dbReference type="ChEBI" id="CHEBI:78531"/>
        <dbReference type="ChEBI" id="CHEBI:456215"/>
        <dbReference type="EC" id="6.1.1.20"/>
    </reaction>
</comment>
<evidence type="ECO:0000259" key="19">
    <source>
        <dbReference type="PROSITE" id="PS51483"/>
    </source>
</evidence>
<comment type="subcellular location">
    <subcellularLocation>
        <location evidence="1 15">Cytoplasm</location>
    </subcellularLocation>
</comment>
<keyword evidence="12 15" id="KW-0648">Protein biosynthesis</keyword>
<sequence length="800" mass="86204">MKFTLPWLEEHLETEASLEVLADRLTMLGIEVEGISDPGADLAAFSVGYVREARQHPNADRLRLCTVETKHGTFDVVCGAPNARAGIKVVFAPEGAVIPVSGEVLKKVVIRGVPSVGMLCSARELKLGDDHTGIIELPETAEVGEPAAKALGLEGPVIEVKLTPDRSDCFGVVGIARDLAAAGLGRLKTRNFAPVPSRGPAGIRIDLAFPKGEENACPLFVGRMIRGVRNGPSPAWLQNRLKAIGLRPISALVDITNYLTFDLCRPLHVFDAAKVQGDITLRFARLGEELLALDGRTYRLDDGMTVIADESGPISLGGIMGGESTAVDEDTTDVLLEVALFDPLRTAATGRRLGIESDARTRFERGLDPGLVLPATEYATRLILELCGGEADEPFVAGSVPGRAAPVRFRRSRLARLAGIDLEPAEIERILRSLGFTLEGGPAEWQVTPPSWRHDISTEACIVEELARLHGYDRIPPVPVTRTEAVGQAVLTAEQRRRMVVRRAVAAMGYAEAVTWSFVPPEQAMLFGHEQPILKRNPLNAELSAMRPSLLPNLVAAVARNVARKHEAGALFELGPRFLGPMPGEQVMALAAVRFGAAEPRHWAQRTRPVDAIDAKGDALAALAVLGIKPDSVQVTTDAPAWYHPGRSGCLRQGRALLATFGELHPRVLKMFDLAAVPVVAFELDLDTLPKPKTRATRAKPALEPLPYPPVDRDFAFVVDASVPAGKLLDAVRGVDRRLIRDVRLFDVYAGPNVGEGRKSLAIAVRLQANDRTLTEEEIEAVAGRIVAAAEKATGASLRQ</sequence>
<dbReference type="InterPro" id="IPR012340">
    <property type="entry name" value="NA-bd_OB-fold"/>
</dbReference>
<dbReference type="Gene3D" id="3.30.70.380">
    <property type="entry name" value="Ferrodoxin-fold anticodon-binding domain"/>
    <property type="match status" value="1"/>
</dbReference>
<dbReference type="Gene3D" id="2.40.50.140">
    <property type="entry name" value="Nucleic acid-binding proteins"/>
    <property type="match status" value="1"/>
</dbReference>
<evidence type="ECO:0000256" key="7">
    <source>
        <dbReference type="ARBA" id="ARBA00022723"/>
    </source>
</evidence>
<dbReference type="Gene3D" id="3.30.56.10">
    <property type="match status" value="2"/>
</dbReference>
<dbReference type="InterPro" id="IPR009061">
    <property type="entry name" value="DNA-bd_dom_put_sf"/>
</dbReference>
<comment type="similarity">
    <text evidence="2 15">Belongs to the phenylalanyl-tRNA synthetase beta subunit family. Type 1 subfamily.</text>
</comment>
<comment type="subunit">
    <text evidence="3 15">Tetramer of two alpha and two beta subunits.</text>
</comment>
<dbReference type="InterPro" id="IPR045060">
    <property type="entry name" value="Phe-tRNA-ligase_IIc_bsu"/>
</dbReference>
<comment type="caution">
    <text evidence="20">The sequence shown here is derived from an EMBL/GenBank/DDBJ whole genome shotgun (WGS) entry which is preliminary data.</text>
</comment>
<dbReference type="EMBL" id="JBBLZC010000031">
    <property type="protein sequence ID" value="MEK0085635.1"/>
    <property type="molecule type" value="Genomic_DNA"/>
</dbReference>
<evidence type="ECO:0000256" key="12">
    <source>
        <dbReference type="ARBA" id="ARBA00022917"/>
    </source>
</evidence>
<evidence type="ECO:0000256" key="10">
    <source>
        <dbReference type="ARBA" id="ARBA00022842"/>
    </source>
</evidence>
<organism evidence="20 21">
    <name type="scientific">Benzoatithermus flavus</name>
    <dbReference type="NCBI Taxonomy" id="3108223"/>
    <lineage>
        <taxon>Bacteria</taxon>
        <taxon>Pseudomonadati</taxon>
        <taxon>Pseudomonadota</taxon>
        <taxon>Alphaproteobacteria</taxon>
        <taxon>Geminicoccales</taxon>
        <taxon>Geminicoccaceae</taxon>
        <taxon>Benzoatithermus</taxon>
    </lineage>
</organism>
<dbReference type="Pfam" id="PF01588">
    <property type="entry name" value="tRNA_bind"/>
    <property type="match status" value="1"/>
</dbReference>
<feature type="domain" description="B5" evidence="19">
    <location>
        <begin position="402"/>
        <end position="477"/>
    </location>
</feature>
<evidence type="ECO:0000313" key="20">
    <source>
        <dbReference type="EMBL" id="MEK0085635.1"/>
    </source>
</evidence>
<dbReference type="Pfam" id="PF03484">
    <property type="entry name" value="B5"/>
    <property type="match status" value="1"/>
</dbReference>
<evidence type="ECO:0000256" key="3">
    <source>
        <dbReference type="ARBA" id="ARBA00011209"/>
    </source>
</evidence>
<dbReference type="SMART" id="SM00874">
    <property type="entry name" value="B5"/>
    <property type="match status" value="1"/>
</dbReference>
<dbReference type="SUPFAM" id="SSF55681">
    <property type="entry name" value="Class II aaRS and biotin synthetases"/>
    <property type="match status" value="1"/>
</dbReference>
<keyword evidence="9 15" id="KW-0067">ATP-binding</keyword>
<comment type="cofactor">
    <cofactor evidence="15">
        <name>Mg(2+)</name>
        <dbReference type="ChEBI" id="CHEBI:18420"/>
    </cofactor>
    <text evidence="15">Binds 2 magnesium ions per tetramer.</text>
</comment>
<dbReference type="InterPro" id="IPR020825">
    <property type="entry name" value="Phe-tRNA_synthase-like_B3/B4"/>
</dbReference>
<evidence type="ECO:0000256" key="8">
    <source>
        <dbReference type="ARBA" id="ARBA00022741"/>
    </source>
</evidence>
<evidence type="ECO:0000256" key="9">
    <source>
        <dbReference type="ARBA" id="ARBA00022840"/>
    </source>
</evidence>
<keyword evidence="11 16" id="KW-0694">RNA-binding</keyword>
<evidence type="ECO:0000256" key="13">
    <source>
        <dbReference type="ARBA" id="ARBA00023146"/>
    </source>
</evidence>
<dbReference type="PANTHER" id="PTHR10947">
    <property type="entry name" value="PHENYLALANYL-TRNA SYNTHETASE BETA CHAIN AND LEUCINE-RICH REPEAT-CONTAINING PROTEIN 47"/>
    <property type="match status" value="1"/>
</dbReference>
<feature type="binding site" evidence="15">
    <location>
        <position position="464"/>
    </location>
    <ligand>
        <name>Mg(2+)</name>
        <dbReference type="ChEBI" id="CHEBI:18420"/>
        <note>shared with alpha subunit</note>
    </ligand>
</feature>
<evidence type="ECO:0000259" key="17">
    <source>
        <dbReference type="PROSITE" id="PS50886"/>
    </source>
</evidence>
<keyword evidence="13 15" id="KW-0030">Aminoacyl-tRNA synthetase</keyword>
<evidence type="ECO:0000256" key="4">
    <source>
        <dbReference type="ARBA" id="ARBA00022490"/>
    </source>
</evidence>
<dbReference type="SUPFAM" id="SSF50249">
    <property type="entry name" value="Nucleic acid-binding proteins"/>
    <property type="match status" value="1"/>
</dbReference>
<dbReference type="SUPFAM" id="SSF54991">
    <property type="entry name" value="Anticodon-binding domain of PheRS"/>
    <property type="match status" value="1"/>
</dbReference>
<keyword evidence="10 15" id="KW-0460">Magnesium</keyword>
<dbReference type="CDD" id="cd00769">
    <property type="entry name" value="PheRS_beta_core"/>
    <property type="match status" value="1"/>
</dbReference>
<dbReference type="SMART" id="SM00896">
    <property type="entry name" value="FDX-ACB"/>
    <property type="match status" value="1"/>
</dbReference>
<dbReference type="HAMAP" id="MF_00283">
    <property type="entry name" value="Phe_tRNA_synth_beta1"/>
    <property type="match status" value="1"/>
</dbReference>
<dbReference type="InterPro" id="IPR004532">
    <property type="entry name" value="Phe-tRNA-ligase_IIc_bsu_bact"/>
</dbReference>
<keyword evidence="4 15" id="KW-0963">Cytoplasm</keyword>
<dbReference type="PROSITE" id="PS50886">
    <property type="entry name" value="TRBD"/>
    <property type="match status" value="1"/>
</dbReference>
<proteinExistence type="inferred from homology"/>
<dbReference type="CDD" id="cd02796">
    <property type="entry name" value="tRNA_bind_bactPheRS"/>
    <property type="match status" value="1"/>
</dbReference>
<dbReference type="PANTHER" id="PTHR10947:SF0">
    <property type="entry name" value="PHENYLALANINE--TRNA LIGASE BETA SUBUNIT"/>
    <property type="match status" value="1"/>
</dbReference>
<feature type="binding site" evidence="15">
    <location>
        <position position="455"/>
    </location>
    <ligand>
        <name>Mg(2+)</name>
        <dbReference type="ChEBI" id="CHEBI:18420"/>
        <note>shared with alpha subunit</note>
    </ligand>
</feature>
<feature type="binding site" evidence="15">
    <location>
        <position position="465"/>
    </location>
    <ligand>
        <name>Mg(2+)</name>
        <dbReference type="ChEBI" id="CHEBI:18420"/>
        <note>shared with alpha subunit</note>
    </ligand>
</feature>
<dbReference type="Pfam" id="PF03147">
    <property type="entry name" value="FDX-ACB"/>
    <property type="match status" value="1"/>
</dbReference>
<dbReference type="RefSeq" id="WP_418161484.1">
    <property type="nucleotide sequence ID" value="NZ_JBBLZC010000031.1"/>
</dbReference>
<dbReference type="InterPro" id="IPR036690">
    <property type="entry name" value="Fdx_antiC-bd_sf"/>
</dbReference>
<keyword evidence="7 15" id="KW-0479">Metal-binding</keyword>
<dbReference type="Pfam" id="PF03483">
    <property type="entry name" value="B3_4"/>
    <property type="match status" value="1"/>
</dbReference>
<keyword evidence="6 15" id="KW-0436">Ligase</keyword>
<dbReference type="GO" id="GO:0004826">
    <property type="term" value="F:phenylalanine-tRNA ligase activity"/>
    <property type="evidence" value="ECO:0007669"/>
    <property type="project" value="UniProtKB-EC"/>
</dbReference>
<evidence type="ECO:0000256" key="11">
    <source>
        <dbReference type="ARBA" id="ARBA00022884"/>
    </source>
</evidence>
<keyword evidence="5 16" id="KW-0820">tRNA-binding</keyword>
<keyword evidence="21" id="KW-1185">Reference proteome</keyword>
<feature type="domain" description="FDX-ACB" evidence="18">
    <location>
        <begin position="706"/>
        <end position="799"/>
    </location>
</feature>
<dbReference type="SUPFAM" id="SSF56037">
    <property type="entry name" value="PheT/TilS domain"/>
    <property type="match status" value="1"/>
</dbReference>
<comment type="caution">
    <text evidence="15">Lacks conserved residue(s) required for the propagation of feature annotation.</text>
</comment>
<dbReference type="Gene3D" id="3.30.930.10">
    <property type="entry name" value="Bira Bifunctional Protein, Domain 2"/>
    <property type="match status" value="1"/>
</dbReference>
<evidence type="ECO:0000256" key="1">
    <source>
        <dbReference type="ARBA" id="ARBA00004496"/>
    </source>
</evidence>
<dbReference type="SMART" id="SM00873">
    <property type="entry name" value="B3_4"/>
    <property type="match status" value="1"/>
</dbReference>
<keyword evidence="8 15" id="KW-0547">Nucleotide-binding</keyword>
<evidence type="ECO:0000256" key="5">
    <source>
        <dbReference type="ARBA" id="ARBA00022555"/>
    </source>
</evidence>
<dbReference type="Proteomes" id="UP001375743">
    <property type="component" value="Unassembled WGS sequence"/>
</dbReference>
<protein>
    <recommendedName>
        <fullName evidence="15">Phenylalanine--tRNA ligase beta subunit</fullName>
        <ecNumber evidence="15">6.1.1.20</ecNumber>
    </recommendedName>
    <alternativeName>
        <fullName evidence="15">Phenylalanyl-tRNA synthetase beta subunit</fullName>
        <shortName evidence="15">PheRS</shortName>
    </alternativeName>
</protein>
<evidence type="ECO:0000256" key="2">
    <source>
        <dbReference type="ARBA" id="ARBA00008653"/>
    </source>
</evidence>
<evidence type="ECO:0000313" key="21">
    <source>
        <dbReference type="Proteomes" id="UP001375743"/>
    </source>
</evidence>
<dbReference type="InterPro" id="IPR005146">
    <property type="entry name" value="B3/B4_tRNA-bd"/>
</dbReference>
<dbReference type="InterPro" id="IPR005147">
    <property type="entry name" value="tRNA_synthase_B5-dom"/>
</dbReference>
<gene>
    <name evidence="15 20" type="primary">pheT</name>
    <name evidence="20" type="ORF">U1T56_20990</name>
</gene>
<dbReference type="Pfam" id="PF17759">
    <property type="entry name" value="tRNA_synthFbeta"/>
    <property type="match status" value="1"/>
</dbReference>
<dbReference type="InterPro" id="IPR033714">
    <property type="entry name" value="tRNA_bind_bactPheRS"/>
</dbReference>
<evidence type="ECO:0000256" key="14">
    <source>
        <dbReference type="ARBA" id="ARBA00049255"/>
    </source>
</evidence>
<evidence type="ECO:0000259" key="18">
    <source>
        <dbReference type="PROSITE" id="PS51447"/>
    </source>
</evidence>
<dbReference type="InterPro" id="IPR005121">
    <property type="entry name" value="Fdx_antiC-bd"/>
</dbReference>
<dbReference type="NCBIfam" id="TIGR00472">
    <property type="entry name" value="pheT_bact"/>
    <property type="match status" value="1"/>
</dbReference>
<name>A0ABU8XZ02_9PROT</name>
<dbReference type="EC" id="6.1.1.20" evidence="15"/>
<accession>A0ABU8XZ02</accession>
<reference evidence="20 21" key="1">
    <citation type="submission" date="2024-01" db="EMBL/GenBank/DDBJ databases">
        <title>Multi-omics insights into the function and evolution of sodium benzoate biodegradation pathways in Benzoatithermus flavus gen. nov., sp. nov. from hot spring.</title>
        <authorList>
            <person name="Hu C.-J."/>
            <person name="Li W.-J."/>
        </authorList>
    </citation>
    <scope>NUCLEOTIDE SEQUENCE [LARGE SCALE GENOMIC DNA]</scope>
    <source>
        <strain evidence="20 21">SYSU G07066</strain>
    </source>
</reference>
<dbReference type="PROSITE" id="PS51447">
    <property type="entry name" value="FDX_ACB"/>
    <property type="match status" value="1"/>
</dbReference>
<dbReference type="InterPro" id="IPR045864">
    <property type="entry name" value="aa-tRNA-synth_II/BPL/LPL"/>
</dbReference>
<evidence type="ECO:0000256" key="6">
    <source>
        <dbReference type="ARBA" id="ARBA00022598"/>
    </source>
</evidence>
<dbReference type="NCBIfam" id="NF045760">
    <property type="entry name" value="YtpR"/>
    <property type="match status" value="1"/>
</dbReference>